<keyword evidence="6" id="KW-0500">Molybdenum</keyword>
<dbReference type="InterPro" id="IPR036135">
    <property type="entry name" value="MoeA_linker/N_sf"/>
</dbReference>
<dbReference type="CDD" id="cd00887">
    <property type="entry name" value="MoeA"/>
    <property type="match status" value="1"/>
</dbReference>
<dbReference type="Gene3D" id="2.40.340.10">
    <property type="entry name" value="MoeA, C-terminal, domain IV"/>
    <property type="match status" value="1"/>
</dbReference>
<dbReference type="InterPro" id="IPR005111">
    <property type="entry name" value="MoeA_C_domain_IV"/>
</dbReference>
<evidence type="ECO:0000256" key="3">
    <source>
        <dbReference type="ARBA" id="ARBA00010763"/>
    </source>
</evidence>
<dbReference type="EC" id="2.10.1.1" evidence="6"/>
<dbReference type="GO" id="GO:0061599">
    <property type="term" value="F:molybdopterin molybdotransferase activity"/>
    <property type="evidence" value="ECO:0007669"/>
    <property type="project" value="UniProtKB-UniRule"/>
</dbReference>
<keyword evidence="9" id="KW-1185">Reference proteome</keyword>
<dbReference type="Gene3D" id="3.40.980.10">
    <property type="entry name" value="MoaB/Mog-like domain"/>
    <property type="match status" value="1"/>
</dbReference>
<dbReference type="InterPro" id="IPR001453">
    <property type="entry name" value="MoaB/Mog_dom"/>
</dbReference>
<proteinExistence type="inferred from homology"/>
<evidence type="ECO:0000313" key="9">
    <source>
        <dbReference type="Proteomes" id="UP000464495"/>
    </source>
</evidence>
<dbReference type="PANTHER" id="PTHR10192:SF5">
    <property type="entry name" value="GEPHYRIN"/>
    <property type="match status" value="1"/>
</dbReference>
<dbReference type="Proteomes" id="UP000464495">
    <property type="component" value="Chromosome"/>
</dbReference>
<dbReference type="Gene3D" id="3.90.105.10">
    <property type="entry name" value="Molybdopterin biosynthesis moea protein, domain 2"/>
    <property type="match status" value="1"/>
</dbReference>
<keyword evidence="6 8" id="KW-0808">Transferase</keyword>
<dbReference type="SMART" id="SM00852">
    <property type="entry name" value="MoCF_biosynth"/>
    <property type="match status" value="1"/>
</dbReference>
<feature type="domain" description="MoaB/Mog" evidence="7">
    <location>
        <begin position="173"/>
        <end position="310"/>
    </location>
</feature>
<dbReference type="UniPathway" id="UPA00344"/>
<comment type="pathway">
    <text evidence="2 6">Cofactor biosynthesis; molybdopterin biosynthesis.</text>
</comment>
<evidence type="ECO:0000256" key="1">
    <source>
        <dbReference type="ARBA" id="ARBA00002901"/>
    </source>
</evidence>
<evidence type="ECO:0000256" key="4">
    <source>
        <dbReference type="ARBA" id="ARBA00023150"/>
    </source>
</evidence>
<gene>
    <name evidence="8" type="ORF">GO499_05730</name>
</gene>
<comment type="cofactor">
    <cofactor evidence="6">
        <name>Mg(2+)</name>
        <dbReference type="ChEBI" id="CHEBI:18420"/>
    </cofactor>
</comment>
<dbReference type="SUPFAM" id="SSF53218">
    <property type="entry name" value="Molybdenum cofactor biosynthesis proteins"/>
    <property type="match status" value="1"/>
</dbReference>
<evidence type="ECO:0000256" key="6">
    <source>
        <dbReference type="RuleBase" id="RU365090"/>
    </source>
</evidence>
<keyword evidence="4 6" id="KW-0501">Molybdenum cofactor biosynthesis</keyword>
<keyword evidence="6" id="KW-0479">Metal-binding</keyword>
<evidence type="ECO:0000259" key="7">
    <source>
        <dbReference type="SMART" id="SM00852"/>
    </source>
</evidence>
<comment type="catalytic activity">
    <reaction evidence="5">
        <text>adenylyl-molybdopterin + molybdate = Mo-molybdopterin + AMP + H(+)</text>
        <dbReference type="Rhea" id="RHEA:35047"/>
        <dbReference type="ChEBI" id="CHEBI:15378"/>
        <dbReference type="ChEBI" id="CHEBI:36264"/>
        <dbReference type="ChEBI" id="CHEBI:62727"/>
        <dbReference type="ChEBI" id="CHEBI:71302"/>
        <dbReference type="ChEBI" id="CHEBI:456215"/>
        <dbReference type="EC" id="2.10.1.1"/>
    </reaction>
</comment>
<dbReference type="SUPFAM" id="SSF63882">
    <property type="entry name" value="MoeA N-terminal region -like"/>
    <property type="match status" value="1"/>
</dbReference>
<protein>
    <recommendedName>
        <fullName evidence="6">Molybdopterin molybdenumtransferase</fullName>
        <ecNumber evidence="6">2.10.1.1</ecNumber>
    </recommendedName>
</protein>
<name>A0A6P1SY99_9RHOB</name>
<dbReference type="InterPro" id="IPR036688">
    <property type="entry name" value="MoeA_C_domain_IV_sf"/>
</dbReference>
<sequence length="390" mass="40362">MIPVAEALAQVLALISPTGTEDVPLDAADTRALAAPIVATRTQPPFAASAMDGYALRADEAPAGANLRVIGEAAAGRAFTGKVGMGEAVRIFTGAPVPDSADTILIQEDADRSGDRITVREAARPGAHIRPAGGDFFTGAEIPSPRRLSPRDIALAAAMNCPKLTVRRRPVIALIPTGDELVMPGEVPGPDQIVSSNNFGLAALIARAGGQPRLLPIARDTPDSLRAAFASARDADLIITLGGASVGDHDLVQSTAADEGLDLSFYKIAMRPGKPLMAGRLGGTPMLGLPGNPVSAMVCGTLFIEPAIHAFLGLPAPDRAFTAPLAHALPANGPREHYMRARREPDGSVTVFDCQDSSLLSVLHASDTLAIRPPHAKAAPAGQDIRCLAL</sequence>
<keyword evidence="6" id="KW-0460">Magnesium</keyword>
<dbReference type="EMBL" id="CP046620">
    <property type="protein sequence ID" value="QHQ34727.1"/>
    <property type="molecule type" value="Genomic_DNA"/>
</dbReference>
<dbReference type="Pfam" id="PF03453">
    <property type="entry name" value="MoeA_N"/>
    <property type="match status" value="1"/>
</dbReference>
<dbReference type="Gene3D" id="2.170.190.11">
    <property type="entry name" value="Molybdopterin biosynthesis moea protein, domain 3"/>
    <property type="match status" value="1"/>
</dbReference>
<reference evidence="8 9" key="1">
    <citation type="submission" date="2019-12" db="EMBL/GenBank/DDBJ databases">
        <title>Complete genome sequence of Algicella marina strain 9Alg 56(T) isolated from the red alga Tichocarpus crinitus.</title>
        <authorList>
            <person name="Kim S.-G."/>
            <person name="Nedashkovskaya O.I."/>
        </authorList>
    </citation>
    <scope>NUCLEOTIDE SEQUENCE [LARGE SCALE GENOMIC DNA]</scope>
    <source>
        <strain evidence="8 9">9Alg 56</strain>
    </source>
</reference>
<dbReference type="RefSeq" id="WP_161861296.1">
    <property type="nucleotide sequence ID" value="NZ_CP046620.1"/>
</dbReference>
<dbReference type="InterPro" id="IPR036425">
    <property type="entry name" value="MoaB/Mog-like_dom_sf"/>
</dbReference>
<dbReference type="NCBIfam" id="NF045515">
    <property type="entry name" value="Glp_gephyrin"/>
    <property type="match status" value="1"/>
</dbReference>
<dbReference type="InterPro" id="IPR005110">
    <property type="entry name" value="MoeA_linker/N"/>
</dbReference>
<dbReference type="SUPFAM" id="SSF63867">
    <property type="entry name" value="MoeA C-terminal domain-like"/>
    <property type="match status" value="1"/>
</dbReference>
<dbReference type="GO" id="GO:0046872">
    <property type="term" value="F:metal ion binding"/>
    <property type="evidence" value="ECO:0007669"/>
    <property type="project" value="UniProtKB-UniRule"/>
</dbReference>
<comment type="function">
    <text evidence="1 6">Catalyzes the insertion of molybdate into adenylated molybdopterin with the concomitant release of AMP.</text>
</comment>
<evidence type="ECO:0000256" key="2">
    <source>
        <dbReference type="ARBA" id="ARBA00005046"/>
    </source>
</evidence>
<dbReference type="PANTHER" id="PTHR10192">
    <property type="entry name" value="MOLYBDOPTERIN BIOSYNTHESIS PROTEIN"/>
    <property type="match status" value="1"/>
</dbReference>
<evidence type="ECO:0000256" key="5">
    <source>
        <dbReference type="ARBA" id="ARBA00047317"/>
    </source>
</evidence>
<dbReference type="InterPro" id="IPR038987">
    <property type="entry name" value="MoeA-like"/>
</dbReference>
<dbReference type="Pfam" id="PF03454">
    <property type="entry name" value="MoeA_C"/>
    <property type="match status" value="1"/>
</dbReference>
<dbReference type="GO" id="GO:0006777">
    <property type="term" value="P:Mo-molybdopterin cofactor biosynthetic process"/>
    <property type="evidence" value="ECO:0007669"/>
    <property type="project" value="UniProtKB-UniRule"/>
</dbReference>
<organism evidence="8 9">
    <name type="scientific">Algicella marina</name>
    <dbReference type="NCBI Taxonomy" id="2683284"/>
    <lineage>
        <taxon>Bacteria</taxon>
        <taxon>Pseudomonadati</taxon>
        <taxon>Pseudomonadota</taxon>
        <taxon>Alphaproteobacteria</taxon>
        <taxon>Rhodobacterales</taxon>
        <taxon>Paracoccaceae</taxon>
        <taxon>Algicella</taxon>
    </lineage>
</organism>
<accession>A0A6P1SY99</accession>
<dbReference type="KEGG" id="amaq:GO499_05730"/>
<dbReference type="AlphaFoldDB" id="A0A6P1SY99"/>
<dbReference type="Pfam" id="PF00994">
    <property type="entry name" value="MoCF_biosynth"/>
    <property type="match status" value="1"/>
</dbReference>
<comment type="similarity">
    <text evidence="3 6">Belongs to the MoeA family.</text>
</comment>
<dbReference type="GO" id="GO:0005829">
    <property type="term" value="C:cytosol"/>
    <property type="evidence" value="ECO:0007669"/>
    <property type="project" value="TreeGrafter"/>
</dbReference>
<evidence type="ECO:0000313" key="8">
    <source>
        <dbReference type="EMBL" id="QHQ34727.1"/>
    </source>
</evidence>